<feature type="compositionally biased region" description="Acidic residues" evidence="1">
    <location>
        <begin position="619"/>
        <end position="640"/>
    </location>
</feature>
<organism evidence="2 3">
    <name type="scientific">Fusarium acuminatum</name>
    <dbReference type="NCBI Taxonomy" id="5515"/>
    <lineage>
        <taxon>Eukaryota</taxon>
        <taxon>Fungi</taxon>
        <taxon>Dikarya</taxon>
        <taxon>Ascomycota</taxon>
        <taxon>Pezizomycotina</taxon>
        <taxon>Sordariomycetes</taxon>
        <taxon>Hypocreomycetidae</taxon>
        <taxon>Hypocreales</taxon>
        <taxon>Nectriaceae</taxon>
        <taxon>Fusarium</taxon>
        <taxon>Fusarium tricinctum species complex</taxon>
    </lineage>
</organism>
<evidence type="ECO:0000313" key="2">
    <source>
        <dbReference type="EMBL" id="WZH44979.1"/>
    </source>
</evidence>
<proteinExistence type="predicted"/>
<evidence type="ECO:0000256" key="1">
    <source>
        <dbReference type="SAM" id="MobiDB-lite"/>
    </source>
</evidence>
<dbReference type="PANTHER" id="PTHR14187:SF5">
    <property type="entry name" value="HEAT SHOCK 70 KDA PROTEIN 12A"/>
    <property type="match status" value="1"/>
</dbReference>
<evidence type="ECO:0000313" key="3">
    <source>
        <dbReference type="Proteomes" id="UP001489902"/>
    </source>
</evidence>
<dbReference type="Gene3D" id="3.30.420.40">
    <property type="match status" value="1"/>
</dbReference>
<feature type="region of interest" description="Disordered" evidence="1">
    <location>
        <begin position="584"/>
        <end position="654"/>
    </location>
</feature>
<dbReference type="EMBL" id="CP151262">
    <property type="protein sequence ID" value="WZH44979.1"/>
    <property type="molecule type" value="Genomic_DNA"/>
</dbReference>
<reference evidence="2 3" key="1">
    <citation type="submission" date="2024-04" db="EMBL/GenBank/DDBJ databases">
        <title>Complete genome sequence of Fusarium acuminatum.</title>
        <authorList>
            <person name="Lan B."/>
        </authorList>
    </citation>
    <scope>NUCLEOTIDE SEQUENCE [LARGE SCALE GENOMIC DNA]</scope>
    <source>
        <strain evidence="2">1A</strain>
    </source>
</reference>
<feature type="compositionally biased region" description="Basic and acidic residues" evidence="1">
    <location>
        <begin position="598"/>
        <end position="613"/>
    </location>
</feature>
<keyword evidence="3" id="KW-1185">Reference proteome</keyword>
<gene>
    <name evidence="2" type="ORF">QYS62_006010</name>
</gene>
<feature type="region of interest" description="Disordered" evidence="1">
    <location>
        <begin position="1"/>
        <end position="27"/>
    </location>
</feature>
<dbReference type="SUPFAM" id="SSF53067">
    <property type="entry name" value="Actin-like ATPase domain"/>
    <property type="match status" value="2"/>
</dbReference>
<sequence>MRLSRSRRVRADPHRYKDPEMASSKGNPPTLVIGIDFGTTYSGVAWLLSGKQEAIQVVTDWPMVNNYQADRPKAPSTIFYRHLDDKNPSWGFTTPQDDCVLRWFKLLLIDEKDLPEKVRESSQVKAARALLHKYNKTPIQVFADYLINVWAHSYPQIAAAEGDHFARVYPLHFVVTLPAIWPHYVRKRMTEAMQLAGLLESSAVGSTKISFISEPEAAALTSLNENAGRYENEVGNHFVVCDAGGGTVDIITYKIESLEPFKVVESVRGDGKLSVYYRLSCLMLQGGLCGAMFLDENFLKMLDQKIPLETRTKLKRQGIQKIMKDEWEQLIRTQVYKPVVDQALQLVRGQIKQVMKEHNTTPKFVLLVGGFGRSQYLRECLQDAIPRKISVLQKRGGDPWAAVLRGAVLHGLSRSGVSDTIVVDSRISRFHYGTLVNKVPFNPVEDDPRDREYSTYDRAFIAADQTEWFVQIDDSVSAYKPAVYKCHQDLTSREQAIQVDIVTSDCSVPPTRYDDSVKKLCTIKASELPNWTDLPIHTSEDGHAFRHIEYDLRMLSDGSSLEFKICYRDQTLASESVMFDSTIQPKENRGKLNGRADTTMKDAPDELDAKHEAIPSINDSDDEYVTGVDDNGDESSDDSDSTERMDCDSDEDDE</sequence>
<protein>
    <submittedName>
        <fullName evidence="2">Hsp70 chaperone protein</fullName>
    </submittedName>
</protein>
<feature type="compositionally biased region" description="Basic and acidic residues" evidence="1">
    <location>
        <begin position="9"/>
        <end position="20"/>
    </location>
</feature>
<dbReference type="Proteomes" id="UP001489902">
    <property type="component" value="Chromosome 3"/>
</dbReference>
<name>A0ABZ2WWC8_9HYPO</name>
<dbReference type="CDD" id="cd10170">
    <property type="entry name" value="ASKHA_NBD_HSP70"/>
    <property type="match status" value="1"/>
</dbReference>
<dbReference type="InterPro" id="IPR043129">
    <property type="entry name" value="ATPase_NBD"/>
</dbReference>
<dbReference type="PANTHER" id="PTHR14187">
    <property type="entry name" value="ALPHA KINASE/ELONGATION FACTOR 2 KINASE"/>
    <property type="match status" value="1"/>
</dbReference>
<accession>A0ABZ2WWC8</accession>